<gene>
    <name evidence="1" type="ORF">NQT62_11440</name>
</gene>
<proteinExistence type="predicted"/>
<comment type="caution">
    <text evidence="1">The sequence shown here is derived from an EMBL/GenBank/DDBJ whole genome shotgun (WGS) entry which is preliminary data.</text>
</comment>
<evidence type="ECO:0000313" key="2">
    <source>
        <dbReference type="Proteomes" id="UP001204142"/>
    </source>
</evidence>
<dbReference type="Proteomes" id="UP001204142">
    <property type="component" value="Unassembled WGS sequence"/>
</dbReference>
<reference evidence="1 2" key="1">
    <citation type="submission" date="2022-07" db="EMBL/GenBank/DDBJ databases">
        <authorList>
            <person name="Xamxidin M."/>
            <person name="Wu M."/>
        </authorList>
    </citation>
    <scope>NUCLEOTIDE SEQUENCE [LARGE SCALE GENOMIC DNA]</scope>
    <source>
        <strain evidence="1 2">NBRC 111650</strain>
    </source>
</reference>
<sequence>MRTGIAGAACAVQLPCSDSQDNLQNRDKQARWAKLNELAQGSIPDHFFSRVDLSDREAQVLNNRLAVAKGGATAQSRKEHSRCN</sequence>
<organism evidence="1 2">
    <name type="scientific">Limnobacter humi</name>
    <dbReference type="NCBI Taxonomy" id="1778671"/>
    <lineage>
        <taxon>Bacteria</taxon>
        <taxon>Pseudomonadati</taxon>
        <taxon>Pseudomonadota</taxon>
        <taxon>Betaproteobacteria</taxon>
        <taxon>Burkholderiales</taxon>
        <taxon>Burkholderiaceae</taxon>
        <taxon>Limnobacter</taxon>
    </lineage>
</organism>
<protein>
    <submittedName>
        <fullName evidence="1">Uncharacterized protein</fullName>
    </submittedName>
</protein>
<dbReference type="EMBL" id="JANIGO010000003">
    <property type="protein sequence ID" value="MCQ8897047.1"/>
    <property type="molecule type" value="Genomic_DNA"/>
</dbReference>
<accession>A0ABT1WHP3</accession>
<keyword evidence="2" id="KW-1185">Reference proteome</keyword>
<dbReference type="RefSeq" id="WP_256764834.1">
    <property type="nucleotide sequence ID" value="NZ_JANIGO010000003.1"/>
</dbReference>
<name>A0ABT1WHP3_9BURK</name>
<evidence type="ECO:0000313" key="1">
    <source>
        <dbReference type="EMBL" id="MCQ8897047.1"/>
    </source>
</evidence>